<feature type="transmembrane region" description="Helical" evidence="8">
    <location>
        <begin position="378"/>
        <end position="400"/>
    </location>
</feature>
<name>A0A537LUU4_9BACT</name>
<evidence type="ECO:0000256" key="6">
    <source>
        <dbReference type="ARBA" id="ARBA00022989"/>
    </source>
</evidence>
<dbReference type="EMBL" id="VBAM01000211">
    <property type="protein sequence ID" value="TMJ11750.1"/>
    <property type="molecule type" value="Genomic_DNA"/>
</dbReference>
<feature type="transmembrane region" description="Helical" evidence="8">
    <location>
        <begin position="354"/>
        <end position="371"/>
    </location>
</feature>
<dbReference type="Pfam" id="PF13231">
    <property type="entry name" value="PMT_2"/>
    <property type="match status" value="1"/>
</dbReference>
<dbReference type="PANTHER" id="PTHR33908">
    <property type="entry name" value="MANNOSYLTRANSFERASE YKCB-RELATED"/>
    <property type="match status" value="1"/>
</dbReference>
<keyword evidence="5 8" id="KW-0812">Transmembrane</keyword>
<sequence length="506" mass="55607">MTACWCRWAAAGSPESGSRSNIARALHPLRPAPWEGQHLSPGLYRGGLILIVLVGAVLRLAHLARPFNGVGATAWNEGHYALIALNFDRYGPWSQHNELGADYTFSPGVPWLVWLAFKAFGPSEWAARLPIALFGIAAIPLVAALVRRLLASEQVALLAAGVDAVIPETVYFAQNVQLDTPSICCALAGAVAILRYRDTGRRGETIAGAAWIALAIWFKFTTALLYPAYLALWWPARPRRTLWAAAAAVAFIGLTVLPSAAWIAYGRLTHQTLGSFYQRDWDVRGVIEVLIELPLMLGTHLFPLGFVLLLLGIPAALRWRARLRGLGIWCGVWLLPYLAVPYSALGNRYYDLPATYLLAIPAALGLWIPLARRYSGAALARAALIALGILMAIVAAYDLWDPTTDRLARTMIAHPPPLDPAPFYSAKVVARLPRKHTVVDAPQTMFYAGGDPAWISIVGGHGDVREAIDGEAYEYILLNDYWHAQAPYYPLDDALRARLLRHRYMQ</sequence>
<evidence type="ECO:0000256" key="4">
    <source>
        <dbReference type="ARBA" id="ARBA00022679"/>
    </source>
</evidence>
<dbReference type="Proteomes" id="UP000320393">
    <property type="component" value="Unassembled WGS sequence"/>
</dbReference>
<evidence type="ECO:0000313" key="11">
    <source>
        <dbReference type="Proteomes" id="UP000320393"/>
    </source>
</evidence>
<dbReference type="InterPro" id="IPR038731">
    <property type="entry name" value="RgtA/B/C-like"/>
</dbReference>
<proteinExistence type="predicted"/>
<evidence type="ECO:0000313" key="10">
    <source>
        <dbReference type="EMBL" id="TMJ11750.1"/>
    </source>
</evidence>
<protein>
    <submittedName>
        <fullName evidence="10">Phospholipid carrier-dependent glycosyltransferase</fullName>
    </submittedName>
</protein>
<feature type="transmembrane region" description="Helical" evidence="8">
    <location>
        <begin position="43"/>
        <end position="61"/>
    </location>
</feature>
<reference evidence="10 11" key="1">
    <citation type="journal article" date="2019" name="Nat. Microbiol.">
        <title>Mediterranean grassland soil C-N compound turnover is dependent on rainfall and depth, and is mediated by genomically divergent microorganisms.</title>
        <authorList>
            <person name="Diamond S."/>
            <person name="Andeer P.F."/>
            <person name="Li Z."/>
            <person name="Crits-Christoph A."/>
            <person name="Burstein D."/>
            <person name="Anantharaman K."/>
            <person name="Lane K.R."/>
            <person name="Thomas B.C."/>
            <person name="Pan C."/>
            <person name="Northen T.R."/>
            <person name="Banfield J.F."/>
        </authorList>
    </citation>
    <scope>NUCLEOTIDE SEQUENCE [LARGE SCALE GENOMIC DNA]</scope>
    <source>
        <strain evidence="10">NP_5</strain>
    </source>
</reference>
<gene>
    <name evidence="10" type="ORF">E6H02_06620</name>
</gene>
<feature type="transmembrane region" description="Helical" evidence="8">
    <location>
        <begin position="323"/>
        <end position="342"/>
    </location>
</feature>
<evidence type="ECO:0000256" key="3">
    <source>
        <dbReference type="ARBA" id="ARBA00022676"/>
    </source>
</evidence>
<evidence type="ECO:0000259" key="9">
    <source>
        <dbReference type="Pfam" id="PF13231"/>
    </source>
</evidence>
<feature type="transmembrane region" description="Helical" evidence="8">
    <location>
        <begin position="206"/>
        <end position="230"/>
    </location>
</feature>
<organism evidence="10 11">
    <name type="scientific">Candidatus Segetimicrobium genomatis</name>
    <dbReference type="NCBI Taxonomy" id="2569760"/>
    <lineage>
        <taxon>Bacteria</taxon>
        <taxon>Bacillati</taxon>
        <taxon>Candidatus Sysuimicrobiota</taxon>
        <taxon>Candidatus Sysuimicrobiia</taxon>
        <taxon>Candidatus Sysuimicrobiales</taxon>
        <taxon>Candidatus Segetimicrobiaceae</taxon>
        <taxon>Candidatus Segetimicrobium</taxon>
    </lineage>
</organism>
<feature type="transmembrane region" description="Helical" evidence="8">
    <location>
        <begin position="285"/>
        <end position="311"/>
    </location>
</feature>
<dbReference type="GO" id="GO:0009103">
    <property type="term" value="P:lipopolysaccharide biosynthetic process"/>
    <property type="evidence" value="ECO:0007669"/>
    <property type="project" value="UniProtKB-ARBA"/>
</dbReference>
<evidence type="ECO:0000256" key="8">
    <source>
        <dbReference type="SAM" id="Phobius"/>
    </source>
</evidence>
<evidence type="ECO:0000256" key="5">
    <source>
        <dbReference type="ARBA" id="ARBA00022692"/>
    </source>
</evidence>
<comment type="caution">
    <text evidence="10">The sequence shown here is derived from an EMBL/GenBank/DDBJ whole genome shotgun (WGS) entry which is preliminary data.</text>
</comment>
<feature type="transmembrane region" description="Helical" evidence="8">
    <location>
        <begin position="242"/>
        <end position="265"/>
    </location>
</feature>
<keyword evidence="3" id="KW-0328">Glycosyltransferase</keyword>
<accession>A0A537LUU4</accession>
<keyword evidence="7 8" id="KW-0472">Membrane</keyword>
<dbReference type="PANTHER" id="PTHR33908:SF11">
    <property type="entry name" value="MEMBRANE PROTEIN"/>
    <property type="match status" value="1"/>
</dbReference>
<evidence type="ECO:0000256" key="1">
    <source>
        <dbReference type="ARBA" id="ARBA00004651"/>
    </source>
</evidence>
<evidence type="ECO:0000256" key="2">
    <source>
        <dbReference type="ARBA" id="ARBA00022475"/>
    </source>
</evidence>
<keyword evidence="2" id="KW-1003">Cell membrane</keyword>
<dbReference type="InterPro" id="IPR050297">
    <property type="entry name" value="LipidA_mod_glycosyltrf_83"/>
</dbReference>
<feature type="non-terminal residue" evidence="10">
    <location>
        <position position="506"/>
    </location>
</feature>
<dbReference type="GO" id="GO:0016763">
    <property type="term" value="F:pentosyltransferase activity"/>
    <property type="evidence" value="ECO:0007669"/>
    <property type="project" value="TreeGrafter"/>
</dbReference>
<dbReference type="GO" id="GO:0005886">
    <property type="term" value="C:plasma membrane"/>
    <property type="evidence" value="ECO:0007669"/>
    <property type="project" value="UniProtKB-SubCell"/>
</dbReference>
<keyword evidence="6 8" id="KW-1133">Transmembrane helix</keyword>
<feature type="domain" description="Glycosyltransferase RgtA/B/C/D-like" evidence="9">
    <location>
        <begin position="107"/>
        <end position="262"/>
    </location>
</feature>
<comment type="subcellular location">
    <subcellularLocation>
        <location evidence="1">Cell membrane</location>
        <topology evidence="1">Multi-pass membrane protein</topology>
    </subcellularLocation>
</comment>
<evidence type="ECO:0000256" key="7">
    <source>
        <dbReference type="ARBA" id="ARBA00023136"/>
    </source>
</evidence>
<feature type="transmembrane region" description="Helical" evidence="8">
    <location>
        <begin position="125"/>
        <end position="146"/>
    </location>
</feature>
<dbReference type="AlphaFoldDB" id="A0A537LUU4"/>
<keyword evidence="4 10" id="KW-0808">Transferase</keyword>